<feature type="compositionally biased region" description="Basic and acidic residues" evidence="1">
    <location>
        <begin position="9"/>
        <end position="26"/>
    </location>
</feature>
<keyword evidence="3" id="KW-1185">Reference proteome</keyword>
<reference evidence="2 3" key="1">
    <citation type="submission" date="2024-04" db="EMBL/GenBank/DDBJ databases">
        <title>Complete genome sequence of Fusarium acuminatum.</title>
        <authorList>
            <person name="Lan B."/>
        </authorList>
    </citation>
    <scope>NUCLEOTIDE SEQUENCE [LARGE SCALE GENOMIC DNA]</scope>
    <source>
        <strain evidence="2">1A</strain>
    </source>
</reference>
<sequence length="296" mass="34127">MVACSRLPSSRDPHSETLTLWDRKSGPDSLNTQRKLTVQDIPLFQQPHITTLLLKLSSIEVFARIAVQPLPYDNLRTFRLSASKYSSAALDKFLKNAGMLKKFEFHHNAHARLIETIPPNFSELLQPCQNTLEILQLSWDCHEPLTFHGPGMAFGNFTALRYLAIPVRSLFGAYMWTKGINWLQMLTKRIPPNVKIMYFDELEIWPVEDEEREDFVEDYESDDGEPLFKFSPSDYAMIRTLLENTALFPKLKWIAWTADVDITEQNDLYELAEEVGVNIMGVRGIHDIPPEDIDRL</sequence>
<evidence type="ECO:0000313" key="2">
    <source>
        <dbReference type="EMBL" id="WZH45578.1"/>
    </source>
</evidence>
<gene>
    <name evidence="2" type="ORF">QYS62_006642</name>
</gene>
<proteinExistence type="predicted"/>
<protein>
    <submittedName>
        <fullName evidence="2">Uncharacterized protein</fullName>
    </submittedName>
</protein>
<evidence type="ECO:0000256" key="1">
    <source>
        <dbReference type="SAM" id="MobiDB-lite"/>
    </source>
</evidence>
<dbReference type="InterPro" id="IPR032675">
    <property type="entry name" value="LRR_dom_sf"/>
</dbReference>
<evidence type="ECO:0000313" key="3">
    <source>
        <dbReference type="Proteomes" id="UP001489902"/>
    </source>
</evidence>
<accession>A0ABZ2X0S2</accession>
<organism evidence="2 3">
    <name type="scientific">Fusarium acuminatum</name>
    <dbReference type="NCBI Taxonomy" id="5515"/>
    <lineage>
        <taxon>Eukaryota</taxon>
        <taxon>Fungi</taxon>
        <taxon>Dikarya</taxon>
        <taxon>Ascomycota</taxon>
        <taxon>Pezizomycotina</taxon>
        <taxon>Sordariomycetes</taxon>
        <taxon>Hypocreomycetidae</taxon>
        <taxon>Hypocreales</taxon>
        <taxon>Nectriaceae</taxon>
        <taxon>Fusarium</taxon>
        <taxon>Fusarium tricinctum species complex</taxon>
    </lineage>
</organism>
<dbReference type="Proteomes" id="UP001489902">
    <property type="component" value="Chromosome 3"/>
</dbReference>
<dbReference type="Gene3D" id="3.80.10.10">
    <property type="entry name" value="Ribonuclease Inhibitor"/>
    <property type="match status" value="1"/>
</dbReference>
<dbReference type="EMBL" id="CP151262">
    <property type="protein sequence ID" value="WZH45578.1"/>
    <property type="molecule type" value="Genomic_DNA"/>
</dbReference>
<name>A0ABZ2X0S2_9HYPO</name>
<feature type="region of interest" description="Disordered" evidence="1">
    <location>
        <begin position="1"/>
        <end position="26"/>
    </location>
</feature>